<feature type="transmembrane region" description="Helical" evidence="7">
    <location>
        <begin position="72"/>
        <end position="95"/>
    </location>
</feature>
<dbReference type="InterPro" id="IPR004254">
    <property type="entry name" value="AdipoR/HlyIII-related"/>
</dbReference>
<evidence type="ECO:0000256" key="5">
    <source>
        <dbReference type="ARBA" id="ARBA00023136"/>
    </source>
</evidence>
<protein>
    <submittedName>
        <fullName evidence="8">HlyIII-domain-containing protein</fullName>
    </submittedName>
</protein>
<keyword evidence="9" id="KW-1185">Reference proteome</keyword>
<keyword evidence="3 7" id="KW-0812">Transmembrane</keyword>
<evidence type="ECO:0000313" key="8">
    <source>
        <dbReference type="EMBL" id="TID24998.1"/>
    </source>
</evidence>
<keyword evidence="5 7" id="KW-0472">Membrane</keyword>
<dbReference type="PANTHER" id="PTHR20855:SF52">
    <property type="entry name" value="ADIPONECTIN RECEPTOR PROTEIN"/>
    <property type="match status" value="1"/>
</dbReference>
<accession>A0A4Z1P9Z7</accession>
<dbReference type="GO" id="GO:0006882">
    <property type="term" value="P:intracellular zinc ion homeostasis"/>
    <property type="evidence" value="ECO:0007669"/>
    <property type="project" value="TreeGrafter"/>
</dbReference>
<sequence>MNHQHCNEFLVSHYRPVSNSYHACLSSLCYLHNQTVNIYSHLFGIVLFVFWAHKNHNDLLTRYSTSDHGDMLAFGVFFTGVITCFVLSTTFHILSSHSQRVFHTWRLLDIYGIFIVMIATVFSATFYGFYCERFWWKVYSIGMTVVASLSAILCTDASFRSPKWKKLNAALLIGMGGYGTIPMTHAAQKWGREQVDGQMGWKFFVIGALCYVTGAFVYAMKIPERWRPGMFDLLGASHQIMHVCVILGAAVHLKGLIRAFDYNHDPATRRCM</sequence>
<comment type="caution">
    <text evidence="8">The sequence shown here is derived from an EMBL/GenBank/DDBJ whole genome shotgun (WGS) entry which is preliminary data.</text>
</comment>
<dbReference type="Pfam" id="PF03006">
    <property type="entry name" value="HlyIII"/>
    <property type="match status" value="1"/>
</dbReference>
<organism evidence="8 9">
    <name type="scientific">Venturia nashicola</name>
    <dbReference type="NCBI Taxonomy" id="86259"/>
    <lineage>
        <taxon>Eukaryota</taxon>
        <taxon>Fungi</taxon>
        <taxon>Dikarya</taxon>
        <taxon>Ascomycota</taxon>
        <taxon>Pezizomycotina</taxon>
        <taxon>Dothideomycetes</taxon>
        <taxon>Pleosporomycetidae</taxon>
        <taxon>Venturiales</taxon>
        <taxon>Venturiaceae</taxon>
        <taxon>Venturia</taxon>
    </lineage>
</organism>
<evidence type="ECO:0000256" key="7">
    <source>
        <dbReference type="SAM" id="Phobius"/>
    </source>
</evidence>
<gene>
    <name evidence="8" type="ORF">E6O75_ATG04203</name>
</gene>
<feature type="transmembrane region" description="Helical" evidence="7">
    <location>
        <begin position="107"/>
        <end position="130"/>
    </location>
</feature>
<feature type="binding site" evidence="6">
    <location>
        <position position="92"/>
    </location>
    <ligand>
        <name>Zn(2+)</name>
        <dbReference type="ChEBI" id="CHEBI:29105"/>
    </ligand>
</feature>
<keyword evidence="6" id="KW-0862">Zinc</keyword>
<feature type="binding site" evidence="6">
    <location>
        <position position="238"/>
    </location>
    <ligand>
        <name>Zn(2+)</name>
        <dbReference type="ChEBI" id="CHEBI:29105"/>
    </ligand>
</feature>
<dbReference type="PANTHER" id="PTHR20855">
    <property type="entry name" value="ADIPOR/PROGESTIN RECEPTOR-RELATED"/>
    <property type="match status" value="1"/>
</dbReference>
<evidence type="ECO:0000256" key="4">
    <source>
        <dbReference type="ARBA" id="ARBA00022989"/>
    </source>
</evidence>
<keyword evidence="6" id="KW-0479">Metal-binding</keyword>
<comment type="similarity">
    <text evidence="2">Belongs to the ADIPOR family.</text>
</comment>
<feature type="binding site" evidence="6">
    <location>
        <position position="242"/>
    </location>
    <ligand>
        <name>Zn(2+)</name>
        <dbReference type="ChEBI" id="CHEBI:29105"/>
    </ligand>
</feature>
<dbReference type="Proteomes" id="UP000298493">
    <property type="component" value="Unassembled WGS sequence"/>
</dbReference>
<keyword evidence="4 7" id="KW-1133">Transmembrane helix</keyword>
<evidence type="ECO:0000256" key="3">
    <source>
        <dbReference type="ARBA" id="ARBA00022692"/>
    </source>
</evidence>
<reference evidence="8 9" key="1">
    <citation type="submission" date="2019-04" db="EMBL/GenBank/DDBJ databases">
        <title>High contiguity whole genome sequence and gene annotation resource for two Venturia nashicola isolates.</title>
        <authorList>
            <person name="Prokchorchik M."/>
            <person name="Won K."/>
            <person name="Lee Y."/>
            <person name="Choi E.D."/>
            <person name="Segonzac C."/>
            <person name="Sohn K.H."/>
        </authorList>
    </citation>
    <scope>NUCLEOTIDE SEQUENCE [LARGE SCALE GENOMIC DNA]</scope>
    <source>
        <strain evidence="8 9">PRI2</strain>
    </source>
</reference>
<dbReference type="GO" id="GO:0046872">
    <property type="term" value="F:metal ion binding"/>
    <property type="evidence" value="ECO:0007669"/>
    <property type="project" value="UniProtKB-KW"/>
</dbReference>
<feature type="transmembrane region" description="Helical" evidence="7">
    <location>
        <begin position="36"/>
        <end position="52"/>
    </location>
</feature>
<evidence type="ECO:0000256" key="2">
    <source>
        <dbReference type="ARBA" id="ARBA00007018"/>
    </source>
</evidence>
<evidence type="ECO:0000313" key="9">
    <source>
        <dbReference type="Proteomes" id="UP000298493"/>
    </source>
</evidence>
<dbReference type="GO" id="GO:0038023">
    <property type="term" value="F:signaling receptor activity"/>
    <property type="evidence" value="ECO:0007669"/>
    <property type="project" value="TreeGrafter"/>
</dbReference>
<feature type="transmembrane region" description="Helical" evidence="7">
    <location>
        <begin position="240"/>
        <end position="260"/>
    </location>
</feature>
<dbReference type="EMBL" id="SNSC02000004">
    <property type="protein sequence ID" value="TID24998.1"/>
    <property type="molecule type" value="Genomic_DNA"/>
</dbReference>
<dbReference type="AlphaFoldDB" id="A0A4Z1P9Z7"/>
<feature type="transmembrane region" description="Helical" evidence="7">
    <location>
        <begin position="167"/>
        <end position="187"/>
    </location>
</feature>
<feature type="transmembrane region" description="Helical" evidence="7">
    <location>
        <begin position="136"/>
        <end position="155"/>
    </location>
</feature>
<dbReference type="GO" id="GO:0016020">
    <property type="term" value="C:membrane"/>
    <property type="evidence" value="ECO:0007669"/>
    <property type="project" value="UniProtKB-SubCell"/>
</dbReference>
<evidence type="ECO:0000256" key="6">
    <source>
        <dbReference type="PIRSR" id="PIRSR604254-1"/>
    </source>
</evidence>
<comment type="subcellular location">
    <subcellularLocation>
        <location evidence="1">Membrane</location>
        <topology evidence="1">Multi-pass membrane protein</topology>
    </subcellularLocation>
</comment>
<feature type="transmembrane region" description="Helical" evidence="7">
    <location>
        <begin position="199"/>
        <end position="219"/>
    </location>
</feature>
<evidence type="ECO:0000256" key="1">
    <source>
        <dbReference type="ARBA" id="ARBA00004141"/>
    </source>
</evidence>
<name>A0A4Z1P9Z7_9PEZI</name>
<dbReference type="STRING" id="86259.A0A4Z1P9Z7"/>
<proteinExistence type="inferred from homology"/>